<feature type="region of interest" description="Disordered" evidence="1">
    <location>
        <begin position="148"/>
        <end position="172"/>
    </location>
</feature>
<keyword evidence="2" id="KW-1133">Transmembrane helix</keyword>
<dbReference type="GeneID" id="73351816"/>
<protein>
    <submittedName>
        <fullName evidence="3">Uncharacterized protein</fullName>
    </submittedName>
</protein>
<keyword evidence="2" id="KW-0472">Membrane</keyword>
<feature type="compositionally biased region" description="Low complexity" evidence="1">
    <location>
        <begin position="304"/>
        <end position="321"/>
    </location>
</feature>
<feature type="compositionally biased region" description="Pro residues" evidence="1">
    <location>
        <begin position="356"/>
        <end position="365"/>
    </location>
</feature>
<sequence>MPTEYNDSADSLDKGDGNGRSEPFFAPGSAIRSRDDTPPPAHGASPRHCPRAAVCHNEPARPNVGPRRCGSGGLEAEDVPPECAQVCAPIVQLTARCEVQVEAQFGKDKRDLPVRQYHDGSVKDRDVKGRVEWRGDGKKRRRRNLQRMLGRRLSGRQEPESEDSSDDEEEPTASLALGSGFAAVPTLGVGRSASAEDAAKEASEKAAEAAAKNASRACVCGERGFDVAGAAFGCLSCISRNVTAVEANEDIREIIGECGFVAAPAAPVPAPPVTISTTTTSSPPIVPPPVLNPAVTTTLPANLAPAQPFPSSSTSSSSSSVPLPPAPAIPPAIQTSTSTTAPPPTIPPAVQTPSASPAPPPPSVPPVNGVSSAPSSESITPVTVFVPPNFQTLPSIVPPNDFRNAPSLPDANGNQMSSAEGRSRVLRLWGAGGAWVVILALFMLG</sequence>
<reference evidence="3" key="1">
    <citation type="journal article" date="2021" name="Mol. Plant Microbe Interact.">
        <title>Complete Genome Sequence of the Plant-Pathogenic Fungus Colletotrichum lupini.</title>
        <authorList>
            <person name="Baroncelli R."/>
            <person name="Pensec F."/>
            <person name="Da Lio D."/>
            <person name="Boufleur T."/>
            <person name="Vicente I."/>
            <person name="Sarrocco S."/>
            <person name="Picot A."/>
            <person name="Baraldi E."/>
            <person name="Sukno S."/>
            <person name="Thon M."/>
            <person name="Le Floch G."/>
        </authorList>
    </citation>
    <scope>NUCLEOTIDE SEQUENCE</scope>
    <source>
        <strain evidence="3">IMI 504893</strain>
    </source>
</reference>
<feature type="compositionally biased region" description="Low complexity" evidence="1">
    <location>
        <begin position="331"/>
        <end position="340"/>
    </location>
</feature>
<evidence type="ECO:0000313" key="3">
    <source>
        <dbReference type="EMBL" id="UQC76389.1"/>
    </source>
</evidence>
<evidence type="ECO:0000256" key="2">
    <source>
        <dbReference type="SAM" id="Phobius"/>
    </source>
</evidence>
<gene>
    <name evidence="3" type="ORF">CLUP02_17902</name>
</gene>
<keyword evidence="2" id="KW-0812">Transmembrane</keyword>
<evidence type="ECO:0000313" key="4">
    <source>
        <dbReference type="Proteomes" id="UP000830671"/>
    </source>
</evidence>
<feature type="compositionally biased region" description="Acidic residues" evidence="1">
    <location>
        <begin position="160"/>
        <end position="171"/>
    </location>
</feature>
<dbReference type="EMBL" id="CP019472">
    <property type="protein sequence ID" value="UQC76389.1"/>
    <property type="molecule type" value="Genomic_DNA"/>
</dbReference>
<organism evidence="3 4">
    <name type="scientific">Colletotrichum lupini</name>
    <dbReference type="NCBI Taxonomy" id="145971"/>
    <lineage>
        <taxon>Eukaryota</taxon>
        <taxon>Fungi</taxon>
        <taxon>Dikarya</taxon>
        <taxon>Ascomycota</taxon>
        <taxon>Pezizomycotina</taxon>
        <taxon>Sordariomycetes</taxon>
        <taxon>Hypocreomycetidae</taxon>
        <taxon>Glomerellales</taxon>
        <taxon>Glomerellaceae</taxon>
        <taxon>Colletotrichum</taxon>
        <taxon>Colletotrichum acutatum species complex</taxon>
    </lineage>
</organism>
<feature type="region of interest" description="Disordered" evidence="1">
    <location>
        <begin position="302"/>
        <end position="378"/>
    </location>
</feature>
<dbReference type="Proteomes" id="UP000830671">
    <property type="component" value="Chromosome 10"/>
</dbReference>
<dbReference type="RefSeq" id="XP_049138030.1">
    <property type="nucleotide sequence ID" value="XM_049296806.1"/>
</dbReference>
<dbReference type="KEGG" id="clup:CLUP02_17902"/>
<feature type="transmembrane region" description="Helical" evidence="2">
    <location>
        <begin position="425"/>
        <end position="444"/>
    </location>
</feature>
<keyword evidence="4" id="KW-1185">Reference proteome</keyword>
<name>A0A9Q8WAQ8_9PEZI</name>
<dbReference type="AlphaFoldDB" id="A0A9Q8WAQ8"/>
<accession>A0A9Q8WAQ8</accession>
<evidence type="ECO:0000256" key="1">
    <source>
        <dbReference type="SAM" id="MobiDB-lite"/>
    </source>
</evidence>
<feature type="compositionally biased region" description="Low complexity" evidence="1">
    <location>
        <begin position="366"/>
        <end position="376"/>
    </location>
</feature>
<feature type="region of interest" description="Disordered" evidence="1">
    <location>
        <begin position="1"/>
        <end position="50"/>
    </location>
</feature>
<proteinExistence type="predicted"/>